<feature type="compositionally biased region" description="Basic and acidic residues" evidence="1">
    <location>
        <begin position="105"/>
        <end position="127"/>
    </location>
</feature>
<dbReference type="PANTHER" id="PTHR33318:SF4">
    <property type="entry name" value="OS04G0511700 PROTEIN"/>
    <property type="match status" value="1"/>
</dbReference>
<evidence type="ECO:0000313" key="3">
    <source>
        <dbReference type="Proteomes" id="UP001054252"/>
    </source>
</evidence>
<feature type="compositionally biased region" description="Low complexity" evidence="1">
    <location>
        <begin position="50"/>
        <end position="59"/>
    </location>
</feature>
<sequence length="414" mass="46249">MGCFLACFGSSKDHRQRKLRHTVQVQPRVRINSGYNVQSSVSLIQDYPEKSSSPVSVVRKPVEQPHPHPQPQQSPNARKKVTFDANIKTYEHVLLDEVTDFSQQNDEHNKKGREENLAKSSHSESSSEHSSIMSMSGSRSFPPNHRYLNCRESDDEGDELDYEESDLDDDGGALDDDDFDEDLDDEILESKTRICGAQVVKEDIDGSIEEVLQPIGSNQSVRDRSVYVHAVLNPVENLTQWKAVKARGAVPLKKQKDNFNLDQEPRVSFSSEPGFKELPFSYKSKSDHEPRKLNQEVAVNASLSNWLSSTETTPVKSSTVNTCTPEKSMSQGSNCMISLEDRPILGALILEEIKQFSASSSPRESPSRSPDEMPITGIVGTYWSHNSTVKHSNSATPFKGIPSTTSEYRDVFAK</sequence>
<protein>
    <submittedName>
        <fullName evidence="2">Uncharacterized protein</fullName>
    </submittedName>
</protein>
<dbReference type="GO" id="GO:0007142">
    <property type="term" value="P:male meiosis II"/>
    <property type="evidence" value="ECO:0007669"/>
    <property type="project" value="InterPro"/>
</dbReference>
<evidence type="ECO:0000313" key="2">
    <source>
        <dbReference type="EMBL" id="GKV01773.1"/>
    </source>
</evidence>
<proteinExistence type="predicted"/>
<feature type="region of interest" description="Disordered" evidence="1">
    <location>
        <begin position="357"/>
        <end position="378"/>
    </location>
</feature>
<feature type="region of interest" description="Disordered" evidence="1">
    <location>
        <begin position="100"/>
        <end position="180"/>
    </location>
</feature>
<feature type="region of interest" description="Disordered" evidence="1">
    <location>
        <begin position="310"/>
        <end position="331"/>
    </location>
</feature>
<dbReference type="AlphaFoldDB" id="A0AAV5IRI3"/>
<name>A0AAV5IRI3_9ROSI</name>
<dbReference type="EMBL" id="BPVZ01000017">
    <property type="protein sequence ID" value="GKV01773.1"/>
    <property type="molecule type" value="Genomic_DNA"/>
</dbReference>
<gene>
    <name evidence="2" type="ORF">SLEP1_g14302</name>
</gene>
<organism evidence="2 3">
    <name type="scientific">Rubroshorea leprosula</name>
    <dbReference type="NCBI Taxonomy" id="152421"/>
    <lineage>
        <taxon>Eukaryota</taxon>
        <taxon>Viridiplantae</taxon>
        <taxon>Streptophyta</taxon>
        <taxon>Embryophyta</taxon>
        <taxon>Tracheophyta</taxon>
        <taxon>Spermatophyta</taxon>
        <taxon>Magnoliopsida</taxon>
        <taxon>eudicotyledons</taxon>
        <taxon>Gunneridae</taxon>
        <taxon>Pentapetalae</taxon>
        <taxon>rosids</taxon>
        <taxon>malvids</taxon>
        <taxon>Malvales</taxon>
        <taxon>Dipterocarpaceae</taxon>
        <taxon>Rubroshorea</taxon>
    </lineage>
</organism>
<feature type="compositionally biased region" description="Low complexity" evidence="1">
    <location>
        <begin position="128"/>
        <end position="140"/>
    </location>
</feature>
<feature type="region of interest" description="Disordered" evidence="1">
    <location>
        <begin position="46"/>
        <end position="79"/>
    </location>
</feature>
<feature type="compositionally biased region" description="Acidic residues" evidence="1">
    <location>
        <begin position="153"/>
        <end position="180"/>
    </location>
</feature>
<accession>A0AAV5IRI3</accession>
<keyword evidence="3" id="KW-1185">Reference proteome</keyword>
<evidence type="ECO:0000256" key="1">
    <source>
        <dbReference type="SAM" id="MobiDB-lite"/>
    </source>
</evidence>
<comment type="caution">
    <text evidence="2">The sequence shown here is derived from an EMBL/GenBank/DDBJ whole genome shotgun (WGS) entry which is preliminary data.</text>
</comment>
<dbReference type="InterPro" id="IPR039300">
    <property type="entry name" value="JASON"/>
</dbReference>
<dbReference type="Proteomes" id="UP001054252">
    <property type="component" value="Unassembled WGS sequence"/>
</dbReference>
<reference evidence="2 3" key="1">
    <citation type="journal article" date="2021" name="Commun. Biol.">
        <title>The genome of Shorea leprosula (Dipterocarpaceae) highlights the ecological relevance of drought in aseasonal tropical rainforests.</title>
        <authorList>
            <person name="Ng K.K.S."/>
            <person name="Kobayashi M.J."/>
            <person name="Fawcett J.A."/>
            <person name="Hatakeyama M."/>
            <person name="Paape T."/>
            <person name="Ng C.H."/>
            <person name="Ang C.C."/>
            <person name="Tnah L.H."/>
            <person name="Lee C.T."/>
            <person name="Nishiyama T."/>
            <person name="Sese J."/>
            <person name="O'Brien M.J."/>
            <person name="Copetti D."/>
            <person name="Mohd Noor M.I."/>
            <person name="Ong R.C."/>
            <person name="Putra M."/>
            <person name="Sireger I.Z."/>
            <person name="Indrioko S."/>
            <person name="Kosugi Y."/>
            <person name="Izuno A."/>
            <person name="Isagi Y."/>
            <person name="Lee S.L."/>
            <person name="Shimizu K.K."/>
        </authorList>
    </citation>
    <scope>NUCLEOTIDE SEQUENCE [LARGE SCALE GENOMIC DNA]</scope>
    <source>
        <strain evidence="2">214</strain>
    </source>
</reference>
<dbReference type="PANTHER" id="PTHR33318">
    <property type="entry name" value="ASPARTYL/GLUTAMYL-TRNA(ASN/GLN) AMIDOTRANSFERASE SUBUNIT"/>
    <property type="match status" value="1"/>
</dbReference>